<dbReference type="Proteomes" id="UP000001964">
    <property type="component" value="Chromosome"/>
</dbReference>
<dbReference type="AlphaFoldDB" id="Q0AMP0"/>
<protein>
    <submittedName>
        <fullName evidence="1">Uncharacterized protein</fullName>
    </submittedName>
</protein>
<sequence precursor="true">MLSTIVFAAALSSASPAPDVMTSAVESAPKPVRGKVLLDEFARSLTIEIESASANPVELGYAELTGGVWEQTPIPGSTVEPGDVVSYRNGVDNQYDALGGMIRLLLPFGDSILIEFEWGFGSDASCTANGTNLQAVTVSSELEYTMSANPVCTITILNGPGGD</sequence>
<organism evidence="1 2">
    <name type="scientific">Maricaulis maris (strain MCS10)</name>
    <name type="common">Caulobacter maris</name>
    <dbReference type="NCBI Taxonomy" id="394221"/>
    <lineage>
        <taxon>Bacteria</taxon>
        <taxon>Pseudomonadati</taxon>
        <taxon>Pseudomonadota</taxon>
        <taxon>Alphaproteobacteria</taxon>
        <taxon>Maricaulales</taxon>
        <taxon>Maricaulaceae</taxon>
        <taxon>Maricaulis</taxon>
    </lineage>
</organism>
<dbReference type="KEGG" id="mmr:Mmar10_2155"/>
<dbReference type="RefSeq" id="WP_011644092.1">
    <property type="nucleotide sequence ID" value="NC_008347.1"/>
</dbReference>
<proteinExistence type="predicted"/>
<gene>
    <name evidence="1" type="ordered locus">Mmar10_2155</name>
</gene>
<evidence type="ECO:0000313" key="1">
    <source>
        <dbReference type="EMBL" id="ABI66447.1"/>
    </source>
</evidence>
<accession>Q0AMP0</accession>
<name>Q0AMP0_MARMM</name>
<evidence type="ECO:0000313" key="2">
    <source>
        <dbReference type="Proteomes" id="UP000001964"/>
    </source>
</evidence>
<reference evidence="1 2" key="1">
    <citation type="submission" date="2006-08" db="EMBL/GenBank/DDBJ databases">
        <title>Complete sequence of Maricaulis maris MCS10.</title>
        <authorList>
            <consortium name="US DOE Joint Genome Institute"/>
            <person name="Copeland A."/>
            <person name="Lucas S."/>
            <person name="Lapidus A."/>
            <person name="Barry K."/>
            <person name="Detter J.C."/>
            <person name="Glavina del Rio T."/>
            <person name="Hammon N."/>
            <person name="Israni S."/>
            <person name="Dalin E."/>
            <person name="Tice H."/>
            <person name="Pitluck S."/>
            <person name="Saunders E."/>
            <person name="Brettin T."/>
            <person name="Bruce D."/>
            <person name="Han C."/>
            <person name="Tapia R."/>
            <person name="Gilna P."/>
            <person name="Schmutz J."/>
            <person name="Larimer F."/>
            <person name="Land M."/>
            <person name="Hauser L."/>
            <person name="Kyrpides N."/>
            <person name="Mikhailova N."/>
            <person name="Viollier P."/>
            <person name="Stephens C."/>
            <person name="Richardson P."/>
        </authorList>
    </citation>
    <scope>NUCLEOTIDE SEQUENCE [LARGE SCALE GENOMIC DNA]</scope>
    <source>
        <strain evidence="1 2">MCS10</strain>
    </source>
</reference>
<dbReference type="HOGENOM" id="CLU_1625114_0_0_5"/>
<dbReference type="EMBL" id="CP000449">
    <property type="protein sequence ID" value="ABI66447.1"/>
    <property type="molecule type" value="Genomic_DNA"/>
</dbReference>
<dbReference type="eggNOG" id="ENOG502ZVTC">
    <property type="taxonomic scope" value="Bacteria"/>
</dbReference>
<keyword evidence="2" id="KW-1185">Reference proteome</keyword>